<reference evidence="3 4" key="1">
    <citation type="journal article" date="2019" name="Sci. Rep.">
        <title>A high-quality genome of Eragrostis curvula grass provides insights into Poaceae evolution and supports new strategies to enhance forage quality.</title>
        <authorList>
            <person name="Carballo J."/>
            <person name="Santos B.A.C.M."/>
            <person name="Zappacosta D."/>
            <person name="Garbus I."/>
            <person name="Selva J.P."/>
            <person name="Gallo C.A."/>
            <person name="Diaz A."/>
            <person name="Albertini E."/>
            <person name="Caccamo M."/>
            <person name="Echenique V."/>
        </authorList>
    </citation>
    <scope>NUCLEOTIDE SEQUENCE [LARGE SCALE GENOMIC DNA]</scope>
    <source>
        <strain evidence="4">cv. Victoria</strain>
        <tissue evidence="3">Leaf</tissue>
    </source>
</reference>
<dbReference type="InterPro" id="IPR056423">
    <property type="entry name" value="BACK_BPM_SPOP"/>
</dbReference>
<gene>
    <name evidence="3" type="ORF">EJB05_00554</name>
</gene>
<feature type="domain" description="BPM/SPOP BACK" evidence="2">
    <location>
        <begin position="32"/>
        <end position="86"/>
    </location>
</feature>
<sequence length="100" mass="11569">MQHLLVAADRYGLDRLKLMCEERLCSWIDVESVANTLALADQHQCVHLKDVCLRFIAFPEVLPAVMRTEGYKHLTRSCPLLLNEILVKIASQDHRFCYKL</sequence>
<evidence type="ECO:0000259" key="2">
    <source>
        <dbReference type="Pfam" id="PF24570"/>
    </source>
</evidence>
<protein>
    <recommendedName>
        <fullName evidence="2">BPM/SPOP BACK domain-containing protein</fullName>
    </recommendedName>
</protein>
<evidence type="ECO:0000313" key="4">
    <source>
        <dbReference type="Proteomes" id="UP000324897"/>
    </source>
</evidence>
<dbReference type="Gene3D" id="1.25.40.420">
    <property type="match status" value="1"/>
</dbReference>
<dbReference type="PANTHER" id="PTHR26379">
    <property type="entry name" value="BTB/POZ AND MATH DOMAIN-CONTAINING PROTEIN 1"/>
    <property type="match status" value="1"/>
</dbReference>
<dbReference type="Pfam" id="PF24570">
    <property type="entry name" value="BACK_BPM_SPOP"/>
    <property type="match status" value="1"/>
</dbReference>
<comment type="similarity">
    <text evidence="1">Belongs to the Tdpoz family.</text>
</comment>
<dbReference type="OrthoDB" id="682365at2759"/>
<dbReference type="Proteomes" id="UP000324897">
    <property type="component" value="Chromosome 6"/>
</dbReference>
<name>A0A5J9WPQ0_9POAL</name>
<organism evidence="3 4">
    <name type="scientific">Eragrostis curvula</name>
    <name type="common">weeping love grass</name>
    <dbReference type="NCBI Taxonomy" id="38414"/>
    <lineage>
        <taxon>Eukaryota</taxon>
        <taxon>Viridiplantae</taxon>
        <taxon>Streptophyta</taxon>
        <taxon>Embryophyta</taxon>
        <taxon>Tracheophyta</taxon>
        <taxon>Spermatophyta</taxon>
        <taxon>Magnoliopsida</taxon>
        <taxon>Liliopsida</taxon>
        <taxon>Poales</taxon>
        <taxon>Poaceae</taxon>
        <taxon>PACMAD clade</taxon>
        <taxon>Chloridoideae</taxon>
        <taxon>Eragrostideae</taxon>
        <taxon>Eragrostidinae</taxon>
        <taxon>Eragrostis</taxon>
    </lineage>
</organism>
<comment type="caution">
    <text evidence="3">The sequence shown here is derived from an EMBL/GenBank/DDBJ whole genome shotgun (WGS) entry which is preliminary data.</text>
</comment>
<dbReference type="GO" id="GO:0016567">
    <property type="term" value="P:protein ubiquitination"/>
    <property type="evidence" value="ECO:0007669"/>
    <property type="project" value="InterPro"/>
</dbReference>
<dbReference type="AlphaFoldDB" id="A0A5J9WPQ0"/>
<proteinExistence type="inferred from homology"/>
<evidence type="ECO:0000256" key="1">
    <source>
        <dbReference type="ARBA" id="ARBA00010846"/>
    </source>
</evidence>
<dbReference type="Gramene" id="TVU49254">
    <property type="protein sequence ID" value="TVU49254"/>
    <property type="gene ID" value="EJB05_00554"/>
</dbReference>
<keyword evidence="4" id="KW-1185">Reference proteome</keyword>
<dbReference type="PANTHER" id="PTHR26379:SF515">
    <property type="entry name" value="BTB DOMAIN-CONTAINING PROTEIN"/>
    <property type="match status" value="1"/>
</dbReference>
<accession>A0A5J9WPQ0</accession>
<dbReference type="EMBL" id="RWGY01000002">
    <property type="protein sequence ID" value="TVU49254.1"/>
    <property type="molecule type" value="Genomic_DNA"/>
</dbReference>
<feature type="non-terminal residue" evidence="3">
    <location>
        <position position="1"/>
    </location>
</feature>
<dbReference type="InterPro" id="IPR045005">
    <property type="entry name" value="BPM1-6"/>
</dbReference>
<evidence type="ECO:0000313" key="3">
    <source>
        <dbReference type="EMBL" id="TVU49254.1"/>
    </source>
</evidence>